<keyword evidence="2" id="KW-1185">Reference proteome</keyword>
<name>A0A0R3QV54_9BILA</name>
<sequence>MFSFILSDFFFLSFKSLTAVMAMRLYPFIIKREGSR</sequence>
<evidence type="ECO:0000313" key="1">
    <source>
        <dbReference type="EMBL" id="VDO32625.1"/>
    </source>
</evidence>
<evidence type="ECO:0000313" key="3">
    <source>
        <dbReference type="WBParaSite" id="BTMF_0001160601-mRNA-1"/>
    </source>
</evidence>
<proteinExistence type="predicted"/>
<dbReference type="Proteomes" id="UP000280834">
    <property type="component" value="Unassembled WGS sequence"/>
</dbReference>
<dbReference type="WBParaSite" id="BTMF_0001160601-mRNA-1">
    <property type="protein sequence ID" value="BTMF_0001160601-mRNA-1"/>
    <property type="gene ID" value="BTMF_0001160601"/>
</dbReference>
<accession>A0A0R3QV54</accession>
<protein>
    <submittedName>
        <fullName evidence="1 3">Uncharacterized protein</fullName>
    </submittedName>
</protein>
<gene>
    <name evidence="1" type="ORF">BTMF_LOCUS9640</name>
</gene>
<evidence type="ECO:0000313" key="2">
    <source>
        <dbReference type="Proteomes" id="UP000280834"/>
    </source>
</evidence>
<dbReference type="EMBL" id="UZAG01017065">
    <property type="protein sequence ID" value="VDO32625.1"/>
    <property type="molecule type" value="Genomic_DNA"/>
</dbReference>
<reference evidence="3" key="1">
    <citation type="submission" date="2017-02" db="UniProtKB">
        <authorList>
            <consortium name="WormBaseParasite"/>
        </authorList>
    </citation>
    <scope>IDENTIFICATION</scope>
</reference>
<reference evidence="1 2" key="2">
    <citation type="submission" date="2018-11" db="EMBL/GenBank/DDBJ databases">
        <authorList>
            <consortium name="Pathogen Informatics"/>
        </authorList>
    </citation>
    <scope>NUCLEOTIDE SEQUENCE [LARGE SCALE GENOMIC DNA]</scope>
</reference>
<dbReference type="AlphaFoldDB" id="A0A0R3QV54"/>
<organism evidence="3">
    <name type="scientific">Brugia timori</name>
    <dbReference type="NCBI Taxonomy" id="42155"/>
    <lineage>
        <taxon>Eukaryota</taxon>
        <taxon>Metazoa</taxon>
        <taxon>Ecdysozoa</taxon>
        <taxon>Nematoda</taxon>
        <taxon>Chromadorea</taxon>
        <taxon>Rhabditida</taxon>
        <taxon>Spirurina</taxon>
        <taxon>Spiruromorpha</taxon>
        <taxon>Filarioidea</taxon>
        <taxon>Onchocercidae</taxon>
        <taxon>Brugia</taxon>
    </lineage>
</organism>